<dbReference type="Proteomes" id="UP000294743">
    <property type="component" value="Unassembled WGS sequence"/>
</dbReference>
<gene>
    <name evidence="2" type="ORF">EDD63_12914</name>
</gene>
<evidence type="ECO:0000313" key="3">
    <source>
        <dbReference type="Proteomes" id="UP000294743"/>
    </source>
</evidence>
<keyword evidence="1" id="KW-0732">Signal</keyword>
<evidence type="ECO:0000313" key="2">
    <source>
        <dbReference type="EMBL" id="TDW16070.1"/>
    </source>
</evidence>
<evidence type="ECO:0000256" key="1">
    <source>
        <dbReference type="SAM" id="SignalP"/>
    </source>
</evidence>
<dbReference type="EMBL" id="SODD01000029">
    <property type="protein sequence ID" value="TDW16070.1"/>
    <property type="molecule type" value="Genomic_DNA"/>
</dbReference>
<dbReference type="RefSeq" id="WP_134170240.1">
    <property type="nucleotide sequence ID" value="NZ_SODD01000029.1"/>
</dbReference>
<comment type="caution">
    <text evidence="2">The sequence shown here is derived from an EMBL/GenBank/DDBJ whole genome shotgun (WGS) entry which is preliminary data.</text>
</comment>
<proteinExistence type="predicted"/>
<reference evidence="2 3" key="1">
    <citation type="submission" date="2019-03" db="EMBL/GenBank/DDBJ databases">
        <title>Genomic Encyclopedia of Type Strains, Phase IV (KMG-IV): sequencing the most valuable type-strain genomes for metagenomic binning, comparative biology and taxonomic classification.</title>
        <authorList>
            <person name="Goeker M."/>
        </authorList>
    </citation>
    <scope>NUCLEOTIDE SEQUENCE [LARGE SCALE GENOMIC DNA]</scope>
    <source>
        <strain evidence="2 3">DSM 28867</strain>
    </source>
</reference>
<feature type="chain" id="PRO_5020680946" evidence="1">
    <location>
        <begin position="25"/>
        <end position="175"/>
    </location>
</feature>
<dbReference type="PROSITE" id="PS51257">
    <property type="entry name" value="PROKAR_LIPOPROTEIN"/>
    <property type="match status" value="1"/>
</dbReference>
<dbReference type="AlphaFoldDB" id="A0A4R7ZLK5"/>
<name>A0A4R7ZLK5_9FIRM</name>
<feature type="signal peptide" evidence="1">
    <location>
        <begin position="1"/>
        <end position="24"/>
    </location>
</feature>
<organism evidence="2 3">
    <name type="scientific">Breznakia blatticola</name>
    <dbReference type="NCBI Taxonomy" id="1754012"/>
    <lineage>
        <taxon>Bacteria</taxon>
        <taxon>Bacillati</taxon>
        <taxon>Bacillota</taxon>
        <taxon>Erysipelotrichia</taxon>
        <taxon>Erysipelotrichales</taxon>
        <taxon>Erysipelotrichaceae</taxon>
        <taxon>Breznakia</taxon>
    </lineage>
</organism>
<protein>
    <submittedName>
        <fullName evidence="2">Uncharacterized protein</fullName>
    </submittedName>
</protein>
<sequence>MRNKRILSILVMICMLMGCNQTFSGEKYQEKMDKAGIEITSINTRATTINIVIDPKNDLGVSYNRLSRGIGKKIFSIDYIYERDKNIVIFDSIDNYRKKEAELYNNKKIDITYCTYDYETEETDCDEDVIKSMKETEARVNEYYREYGLSHEGFFDYLEWYVEQGYEDIEYNPEG</sequence>
<accession>A0A4R7ZLK5</accession>
<keyword evidence="3" id="KW-1185">Reference proteome</keyword>